<dbReference type="AlphaFoldDB" id="A0A2N5CW35"/>
<feature type="region of interest" description="Disordered" evidence="1">
    <location>
        <begin position="102"/>
        <end position="126"/>
    </location>
</feature>
<evidence type="ECO:0000313" key="7">
    <source>
        <dbReference type="Proteomes" id="UP000281192"/>
    </source>
</evidence>
<evidence type="ECO:0000313" key="5">
    <source>
        <dbReference type="EMBL" id="PLR17986.1"/>
    </source>
</evidence>
<keyword evidence="7" id="KW-1185">Reference proteome</keyword>
<dbReference type="EMBL" id="CP026100">
    <property type="protein sequence ID" value="AYV48234.1"/>
    <property type="molecule type" value="Genomic_DNA"/>
</dbReference>
<feature type="domain" description="DUF7146" evidence="3">
    <location>
        <begin position="123"/>
        <end position="231"/>
    </location>
</feature>
<reference evidence="4 7" key="2">
    <citation type="submission" date="2018-01" db="EMBL/GenBank/DDBJ databases">
        <title>Complete genome sequence of Caulobacter flavus RHGG3.</title>
        <authorList>
            <person name="Yang E."/>
        </authorList>
    </citation>
    <scope>NUCLEOTIDE SEQUENCE [LARGE SCALE GENOMIC DNA]</scope>
    <source>
        <strain evidence="4 7">RHGG3</strain>
    </source>
</reference>
<evidence type="ECO:0000313" key="4">
    <source>
        <dbReference type="EMBL" id="AYV48234.1"/>
    </source>
</evidence>
<evidence type="ECO:0000313" key="6">
    <source>
        <dbReference type="Proteomes" id="UP000234483"/>
    </source>
</evidence>
<evidence type="ECO:0000256" key="1">
    <source>
        <dbReference type="SAM" id="MobiDB-lite"/>
    </source>
</evidence>
<sequence>MTLTATDLARRLADRAEAVCRHYLSNGRREGAYWLVGDVANTPGRSLYVRLSGPPSGRGAQGRWMDAATGQHGDLLDLVGLVLGHTRLGETLLEARRWLALPDAPTNSQPNPRLKPQRSRGSSERAARRLYAMASPLPGTLGETYLQARGLDARLAAGVLRFHPSCYYRPTTTDPPDTPTAWPAIIAPVTDLAGRQTGAHRTWLDRHGRGKAPIVTPRRAMGALAGGGVRFGLAQDVLAAGEGLETILSLGGLAPDLPLVAALSSAHLAALALPPSLRRLYVVVDPDPAGRAAALALAQRAEAAGIQTRALSTDLDDLNDALRRMGPRALVALLASQIAPEDLVRFQPVA</sequence>
<gene>
    <name evidence="4" type="ORF">C1707_19300</name>
    <name evidence="5" type="ORF">CFHF_07770</name>
</gene>
<dbReference type="Pfam" id="PF23639">
    <property type="entry name" value="DUF7146"/>
    <property type="match status" value="1"/>
</dbReference>
<accession>A0A2N5CW35</accession>
<reference evidence="5 6" key="1">
    <citation type="submission" date="2017-12" db="EMBL/GenBank/DDBJ databases">
        <title>The genome sequence of Caulobacter flavus CGMCC1 15093.</title>
        <authorList>
            <person name="Gao J."/>
            <person name="Mao X."/>
            <person name="Sun J."/>
        </authorList>
    </citation>
    <scope>NUCLEOTIDE SEQUENCE [LARGE SCALE GENOMIC DNA]</scope>
    <source>
        <strain evidence="5 6">CGMCC1 15093</strain>
    </source>
</reference>
<name>A0A2N5CW35_9CAUL</name>
<evidence type="ECO:0000259" key="3">
    <source>
        <dbReference type="Pfam" id="PF23639"/>
    </source>
</evidence>
<dbReference type="InterPro" id="IPR006171">
    <property type="entry name" value="TOPRIM_dom"/>
</dbReference>
<dbReference type="Proteomes" id="UP000281192">
    <property type="component" value="Chromosome"/>
</dbReference>
<dbReference type="OrthoDB" id="9811157at2"/>
<dbReference type="Gene3D" id="3.40.1360.10">
    <property type="match status" value="1"/>
</dbReference>
<dbReference type="Pfam" id="PF13362">
    <property type="entry name" value="Toprim_3"/>
    <property type="match status" value="1"/>
</dbReference>
<protein>
    <submittedName>
        <fullName evidence="5">DNA primase</fullName>
    </submittedName>
</protein>
<dbReference type="Proteomes" id="UP000234483">
    <property type="component" value="Unassembled WGS sequence"/>
</dbReference>
<dbReference type="RefSeq" id="WP_101712450.1">
    <property type="nucleotide sequence ID" value="NZ_CP026100.1"/>
</dbReference>
<dbReference type="InterPro" id="IPR055570">
    <property type="entry name" value="DUF7146"/>
</dbReference>
<proteinExistence type="predicted"/>
<dbReference type="EMBL" id="PJRQ01000014">
    <property type="protein sequence ID" value="PLR17986.1"/>
    <property type="molecule type" value="Genomic_DNA"/>
</dbReference>
<organism evidence="5 6">
    <name type="scientific">Caulobacter flavus</name>
    <dbReference type="NCBI Taxonomy" id="1679497"/>
    <lineage>
        <taxon>Bacteria</taxon>
        <taxon>Pseudomonadati</taxon>
        <taxon>Pseudomonadota</taxon>
        <taxon>Alphaproteobacteria</taxon>
        <taxon>Caulobacterales</taxon>
        <taxon>Caulobacteraceae</taxon>
        <taxon>Caulobacter</taxon>
    </lineage>
</organism>
<feature type="domain" description="Toprim" evidence="2">
    <location>
        <begin position="238"/>
        <end position="327"/>
    </location>
</feature>
<evidence type="ECO:0000259" key="2">
    <source>
        <dbReference type="Pfam" id="PF13362"/>
    </source>
</evidence>
<dbReference type="KEGG" id="cfh:C1707_19300"/>